<protein>
    <submittedName>
        <fullName evidence="2">Uncharacterized protein</fullName>
    </submittedName>
</protein>
<dbReference type="EMBL" id="LAFY01004118">
    <property type="protein sequence ID" value="KJX94794.1"/>
    <property type="molecule type" value="Genomic_DNA"/>
</dbReference>
<comment type="caution">
    <text evidence="2">The sequence shown here is derived from an EMBL/GenBank/DDBJ whole genome shotgun (WGS) entry which is preliminary data.</text>
</comment>
<feature type="signal peptide" evidence="1">
    <location>
        <begin position="1"/>
        <end position="20"/>
    </location>
</feature>
<name>A0A0F4GBS3_9PEZI</name>
<evidence type="ECO:0000313" key="3">
    <source>
        <dbReference type="Proteomes" id="UP000033647"/>
    </source>
</evidence>
<evidence type="ECO:0000313" key="2">
    <source>
        <dbReference type="EMBL" id="KJX94794.1"/>
    </source>
</evidence>
<feature type="chain" id="PRO_5002468312" evidence="1">
    <location>
        <begin position="21"/>
        <end position="84"/>
    </location>
</feature>
<organism evidence="2 3">
    <name type="scientific">Zymoseptoria brevis</name>
    <dbReference type="NCBI Taxonomy" id="1047168"/>
    <lineage>
        <taxon>Eukaryota</taxon>
        <taxon>Fungi</taxon>
        <taxon>Dikarya</taxon>
        <taxon>Ascomycota</taxon>
        <taxon>Pezizomycotina</taxon>
        <taxon>Dothideomycetes</taxon>
        <taxon>Dothideomycetidae</taxon>
        <taxon>Mycosphaerellales</taxon>
        <taxon>Mycosphaerellaceae</taxon>
        <taxon>Zymoseptoria</taxon>
    </lineage>
</organism>
<reference evidence="2 3" key="1">
    <citation type="submission" date="2015-03" db="EMBL/GenBank/DDBJ databases">
        <title>RNA-seq based gene annotation and comparative genomics of four Zymoseptoria species reveal species-specific pathogenicity related genes and transposable element activity.</title>
        <authorList>
            <person name="Grandaubert J."/>
            <person name="Bhattacharyya A."/>
            <person name="Stukenbrock E.H."/>
        </authorList>
    </citation>
    <scope>NUCLEOTIDE SEQUENCE [LARGE SCALE GENOMIC DNA]</scope>
    <source>
        <strain evidence="2 3">Zb18110</strain>
    </source>
</reference>
<evidence type="ECO:0000256" key="1">
    <source>
        <dbReference type="SAM" id="SignalP"/>
    </source>
</evidence>
<proteinExistence type="predicted"/>
<dbReference type="AlphaFoldDB" id="A0A0F4GBS3"/>
<dbReference type="Proteomes" id="UP000033647">
    <property type="component" value="Unassembled WGS sequence"/>
</dbReference>
<sequence>MKFQTLALAALGSLIAPAFAVGVVPDNTCTSADMNVRECEKDGGHVMLCKQADTQEPNCPWTWQKDVNCPPQNKHCVEGTCVAN</sequence>
<accession>A0A0F4GBS3</accession>
<gene>
    <name evidence="2" type="ORF">TI39_contig4159g00004</name>
</gene>
<keyword evidence="1" id="KW-0732">Signal</keyword>
<keyword evidence="3" id="KW-1185">Reference proteome</keyword>